<accession>A0A3S9YDU8</accession>
<gene>
    <name evidence="2" type="ORF">DDE74_20805</name>
</gene>
<evidence type="ECO:0000313" key="3">
    <source>
        <dbReference type="Proteomes" id="UP000275579"/>
    </source>
</evidence>
<dbReference type="EMBL" id="CP029042">
    <property type="protein sequence ID" value="AZS73078.1"/>
    <property type="molecule type" value="Genomic_DNA"/>
</dbReference>
<dbReference type="Proteomes" id="UP000275579">
    <property type="component" value="Chromosome"/>
</dbReference>
<proteinExistence type="predicted"/>
<reference evidence="2 3" key="1">
    <citation type="submission" date="2018-04" db="EMBL/GenBank/DDBJ databases">
        <title>Complete genome sequences of Streptomyces lydicus strain WYEC and characterization of antagonistic properties of biological control agents.</title>
        <authorList>
            <person name="Mariita R.M."/>
            <person name="Sello J.K."/>
        </authorList>
    </citation>
    <scope>NUCLEOTIDE SEQUENCE [LARGE SCALE GENOMIC DNA]</scope>
    <source>
        <strain evidence="2 3">WYEC 108</strain>
    </source>
</reference>
<evidence type="ECO:0000256" key="1">
    <source>
        <dbReference type="SAM" id="MobiDB-lite"/>
    </source>
</evidence>
<name>A0A3S9YDU8_9ACTN</name>
<sequence length="127" mass="13189">MTGAGGCAFPSKRGLVVPSSSPTSETFTEPESDVTVTGCKVDFADGTLEAKLSVHNGNSRSGATYNGTVVFNDESGDYIGGAVFSVERVGAGETRPFPVSDTFLKGGHEPKHAKCTLRPLLKAHLNG</sequence>
<dbReference type="AlphaFoldDB" id="A0A3S9YDU8"/>
<organism evidence="2 3">
    <name type="scientific">Streptomyces lydicus</name>
    <dbReference type="NCBI Taxonomy" id="47763"/>
    <lineage>
        <taxon>Bacteria</taxon>
        <taxon>Bacillati</taxon>
        <taxon>Actinomycetota</taxon>
        <taxon>Actinomycetes</taxon>
        <taxon>Kitasatosporales</taxon>
        <taxon>Streptomycetaceae</taxon>
        <taxon>Streptomyces</taxon>
    </lineage>
</organism>
<evidence type="ECO:0000313" key="2">
    <source>
        <dbReference type="EMBL" id="AZS73078.1"/>
    </source>
</evidence>
<feature type="compositionally biased region" description="Low complexity" evidence="1">
    <location>
        <begin position="18"/>
        <end position="29"/>
    </location>
</feature>
<feature type="region of interest" description="Disordered" evidence="1">
    <location>
        <begin position="1"/>
        <end position="31"/>
    </location>
</feature>
<dbReference type="RefSeq" id="WP_127152124.1">
    <property type="nucleotide sequence ID" value="NZ_CP029042.1"/>
</dbReference>
<protein>
    <submittedName>
        <fullName evidence="2">Uncharacterized protein</fullName>
    </submittedName>
</protein>